<evidence type="ECO:0000313" key="2">
    <source>
        <dbReference type="EMBL" id="PPU82622.1"/>
    </source>
</evidence>
<comment type="caution">
    <text evidence="2">The sequence shown here is derived from an EMBL/GenBank/DDBJ whole genome shotgun (WGS) entry which is preliminary data.</text>
</comment>
<dbReference type="STRING" id="56458.SB85_14910"/>
<dbReference type="PANTHER" id="PTHR42815:SF2">
    <property type="entry name" value="FAD-BINDING, PUTATIVE (AFU_ORTHOLOGUE AFUA_6G07600)-RELATED"/>
    <property type="match status" value="1"/>
</dbReference>
<dbReference type="AlphaFoldDB" id="A0A2P5Z4A5"/>
<proteinExistence type="predicted"/>
<dbReference type="Proteomes" id="UP000247346">
    <property type="component" value="Unassembled WGS sequence"/>
</dbReference>
<organism evidence="2 3">
    <name type="scientific">Xanthomonas sacchari</name>
    <dbReference type="NCBI Taxonomy" id="56458"/>
    <lineage>
        <taxon>Bacteria</taxon>
        <taxon>Pseudomonadati</taxon>
        <taxon>Pseudomonadota</taxon>
        <taxon>Gammaproteobacteria</taxon>
        <taxon>Lysobacterales</taxon>
        <taxon>Lysobacteraceae</taxon>
        <taxon>Xanthomonas</taxon>
    </lineage>
</organism>
<gene>
    <name evidence="2" type="ORF">XsacCFBP4641_10725</name>
</gene>
<sequence length="335" mass="35987">MTDFITDAAQLQDCVGRLAGPRDMKVIDHLDAHALRWLAASPLLFAGVAAQRLALSVGSGAPGFARGDTPHLLSIPLQALDTAHTPVGAGFGALFLVRGLGETLRINGRIAGDDGTRVFVAVEECYLHCAKALLRANWWQAAESTDEAPPQTPEGFLGNCRLLVLATADAEGRVDVSPRGDRPGALLQAHRDAWWFADRPGNRRVDSLGNLLAQPQIALLALRPGSARCVRIEGLARPSTDAAIRSALAVDGRVPHLAVWVLPAVLEDIHSAALRRFDHWPPTAIAHDLDPPTIFRDHVRRSGARGAQATLLRAAVSVPGMVRKGLQADYKKNMY</sequence>
<evidence type="ECO:0000313" key="3">
    <source>
        <dbReference type="Proteomes" id="UP000247346"/>
    </source>
</evidence>
<accession>A0A2P5Z4A5</accession>
<evidence type="ECO:0000259" key="1">
    <source>
        <dbReference type="Pfam" id="PF01243"/>
    </source>
</evidence>
<dbReference type="Gene3D" id="2.30.110.10">
    <property type="entry name" value="Electron Transport, Fmn-binding Protein, Chain A"/>
    <property type="match status" value="1"/>
</dbReference>
<dbReference type="EMBL" id="MDEK01000008">
    <property type="protein sequence ID" value="PPU82622.1"/>
    <property type="molecule type" value="Genomic_DNA"/>
</dbReference>
<dbReference type="Pfam" id="PF01243">
    <property type="entry name" value="PNPOx_N"/>
    <property type="match status" value="1"/>
</dbReference>
<reference evidence="2 3" key="1">
    <citation type="submission" date="2016-08" db="EMBL/GenBank/DDBJ databases">
        <authorList>
            <person name="Seilhamer J.J."/>
        </authorList>
    </citation>
    <scope>NUCLEOTIDE SEQUENCE [LARGE SCALE GENOMIC DNA]</scope>
    <source>
        <strain evidence="2 3">CFBP4641</strain>
    </source>
</reference>
<protein>
    <submittedName>
        <fullName evidence="2">Pyridoxamine 5'-phosphate oxidase</fullName>
    </submittedName>
</protein>
<dbReference type="InterPro" id="IPR011576">
    <property type="entry name" value="Pyridox_Oxase_N"/>
</dbReference>
<dbReference type="GeneID" id="93880842"/>
<dbReference type="InterPro" id="IPR012349">
    <property type="entry name" value="Split_barrel_FMN-bd"/>
</dbReference>
<feature type="domain" description="Pyridoxamine 5'-phosphate oxidase N-terminal" evidence="1">
    <location>
        <begin position="156"/>
        <end position="261"/>
    </location>
</feature>
<dbReference type="PANTHER" id="PTHR42815">
    <property type="entry name" value="FAD-BINDING, PUTATIVE (AFU_ORTHOLOGUE AFUA_6G07600)-RELATED"/>
    <property type="match status" value="1"/>
</dbReference>
<dbReference type="RefSeq" id="WP_029561935.1">
    <property type="nucleotide sequence ID" value="NZ_CP132343.1"/>
</dbReference>
<name>A0A2P5Z4A5_9XANT</name>
<dbReference type="SUPFAM" id="SSF50475">
    <property type="entry name" value="FMN-binding split barrel"/>
    <property type="match status" value="1"/>
</dbReference>
<dbReference type="OrthoDB" id="9796486at2"/>